<comment type="catalytic activity">
    <reaction evidence="9">
        <text>D-ribose + ATP = D-ribose 5-phosphate + ADP + H(+)</text>
        <dbReference type="Rhea" id="RHEA:13697"/>
        <dbReference type="ChEBI" id="CHEBI:15378"/>
        <dbReference type="ChEBI" id="CHEBI:30616"/>
        <dbReference type="ChEBI" id="CHEBI:47013"/>
        <dbReference type="ChEBI" id="CHEBI:78346"/>
        <dbReference type="ChEBI" id="CHEBI:456216"/>
        <dbReference type="EC" id="2.7.1.15"/>
    </reaction>
</comment>
<dbReference type="HAMAP" id="MF_01987">
    <property type="entry name" value="Ribokinase"/>
    <property type="match status" value="1"/>
</dbReference>
<reference evidence="11" key="2">
    <citation type="submission" date="2020-09" db="EMBL/GenBank/DDBJ databases">
        <authorList>
            <person name="Sun Q."/>
            <person name="Zhou Y."/>
        </authorList>
    </citation>
    <scope>NUCLEOTIDE SEQUENCE</scope>
    <source>
        <strain evidence="11">CGMCC 1.8984</strain>
    </source>
</reference>
<keyword evidence="1 9" id="KW-0808">Transferase</keyword>
<dbReference type="InterPro" id="IPR011877">
    <property type="entry name" value="Ribokinase"/>
</dbReference>
<gene>
    <name evidence="9 11" type="primary">rbsK</name>
    <name evidence="11" type="ORF">GCM10011372_20180</name>
</gene>
<evidence type="ECO:0000256" key="1">
    <source>
        <dbReference type="ARBA" id="ARBA00022679"/>
    </source>
</evidence>
<organism evidence="11 12">
    <name type="scientific">Agromyces bauzanensis</name>
    <dbReference type="NCBI Taxonomy" id="1308924"/>
    <lineage>
        <taxon>Bacteria</taxon>
        <taxon>Bacillati</taxon>
        <taxon>Actinomycetota</taxon>
        <taxon>Actinomycetes</taxon>
        <taxon>Micrococcales</taxon>
        <taxon>Microbacteriaceae</taxon>
        <taxon>Agromyces</taxon>
    </lineage>
</organism>
<feature type="binding site" evidence="9">
    <location>
        <position position="143"/>
    </location>
    <ligand>
        <name>substrate</name>
    </ligand>
</feature>
<comment type="pathway">
    <text evidence="9">Carbohydrate metabolism; D-ribose degradation; D-ribose 5-phosphate from beta-D-ribopyranose: step 2/2.</text>
</comment>
<name>A0A917PJV7_9MICO</name>
<keyword evidence="12" id="KW-1185">Reference proteome</keyword>
<feature type="binding site" evidence="9">
    <location>
        <begin position="42"/>
        <end position="46"/>
    </location>
    <ligand>
        <name>substrate</name>
    </ligand>
</feature>
<protein>
    <recommendedName>
        <fullName evidence="9">Ribokinase</fullName>
        <shortName evidence="9">RK</shortName>
        <ecNumber evidence="9">2.7.1.15</ecNumber>
    </recommendedName>
</protein>
<evidence type="ECO:0000256" key="6">
    <source>
        <dbReference type="ARBA" id="ARBA00022842"/>
    </source>
</evidence>
<dbReference type="EMBL" id="BMMD01000010">
    <property type="protein sequence ID" value="GGJ81630.1"/>
    <property type="molecule type" value="Genomic_DNA"/>
</dbReference>
<dbReference type="CDD" id="cd01174">
    <property type="entry name" value="ribokinase"/>
    <property type="match status" value="1"/>
</dbReference>
<dbReference type="GO" id="GO:0005829">
    <property type="term" value="C:cytosol"/>
    <property type="evidence" value="ECO:0007669"/>
    <property type="project" value="TreeGrafter"/>
</dbReference>
<dbReference type="PRINTS" id="PR00990">
    <property type="entry name" value="RIBOKINASE"/>
</dbReference>
<dbReference type="GO" id="GO:0005524">
    <property type="term" value="F:ATP binding"/>
    <property type="evidence" value="ECO:0007669"/>
    <property type="project" value="UniProtKB-UniRule"/>
</dbReference>
<feature type="binding site" evidence="9">
    <location>
        <begin position="257"/>
        <end position="258"/>
    </location>
    <ligand>
        <name>ATP</name>
        <dbReference type="ChEBI" id="CHEBI:30616"/>
    </ligand>
</feature>
<feature type="domain" description="Carbohydrate kinase PfkB" evidence="10">
    <location>
        <begin position="5"/>
        <end position="295"/>
    </location>
</feature>
<dbReference type="PANTHER" id="PTHR10584">
    <property type="entry name" value="SUGAR KINASE"/>
    <property type="match status" value="1"/>
</dbReference>
<evidence type="ECO:0000256" key="9">
    <source>
        <dbReference type="HAMAP-Rule" id="MF_01987"/>
    </source>
</evidence>
<comment type="function">
    <text evidence="9">Catalyzes the phosphorylation of ribose at O-5 in a reaction requiring ATP and magnesium. The resulting D-ribose-5-phosphate can then be used either for sythesis of nucleotides, histidine, and tryptophan, or as a component of the pentose phosphate pathway.</text>
</comment>
<feature type="binding site" evidence="9">
    <location>
        <position position="291"/>
    </location>
    <ligand>
        <name>K(+)</name>
        <dbReference type="ChEBI" id="CHEBI:29103"/>
    </ligand>
</feature>
<reference evidence="11" key="1">
    <citation type="journal article" date="2014" name="Int. J. Syst. Evol. Microbiol.">
        <title>Complete genome sequence of Corynebacterium casei LMG S-19264T (=DSM 44701T), isolated from a smear-ripened cheese.</title>
        <authorList>
            <consortium name="US DOE Joint Genome Institute (JGI-PGF)"/>
            <person name="Walter F."/>
            <person name="Albersmeier A."/>
            <person name="Kalinowski J."/>
            <person name="Ruckert C."/>
        </authorList>
    </citation>
    <scope>NUCLEOTIDE SEQUENCE</scope>
    <source>
        <strain evidence="11">CGMCC 1.8984</strain>
    </source>
</reference>
<dbReference type="InterPro" id="IPR002139">
    <property type="entry name" value="Ribo/fructo_kinase"/>
</dbReference>
<dbReference type="Gene3D" id="3.40.1190.20">
    <property type="match status" value="1"/>
</dbReference>
<feature type="active site" description="Proton acceptor" evidence="9">
    <location>
        <position position="258"/>
    </location>
</feature>
<keyword evidence="7 9" id="KW-0630">Potassium</keyword>
<comment type="subunit">
    <text evidence="9">Homodimer.</text>
</comment>
<sequence length="325" mass="31765">MAASARVVVFGSLNVDSTSYVASFPAPGETILSWGFQVALGGKGSNQAVAAHVAGAAVELVARVGADAAGDFAVAALDRFGLPTGAIARETDAPTGVAQITVADSGENTIVVTGGANLALTPAVVDAERDRIAAAVLVLTQGELPVATIDRLAAVADEAGVRFMLNLAPPAGVAPETLAVADPLVVNEHEARAVGIGTDAAVATLEDWRSVAASAAGTVSRSVVVTLGSAGAVAASADGAWSVAAPSVTVVDTTGAGDGFTGTFAAFLAEGLPLSEALRIAVAAGALAVQDRGTVGAYAPREAVLEAARRAAPERTAPAGGAAPA</sequence>
<evidence type="ECO:0000256" key="5">
    <source>
        <dbReference type="ARBA" id="ARBA00022840"/>
    </source>
</evidence>
<feature type="binding site" evidence="9">
    <location>
        <begin position="226"/>
        <end position="231"/>
    </location>
    <ligand>
        <name>ATP</name>
        <dbReference type="ChEBI" id="CHEBI:30616"/>
    </ligand>
</feature>
<keyword evidence="6 9" id="KW-0460">Magnesium</keyword>
<evidence type="ECO:0000256" key="4">
    <source>
        <dbReference type="ARBA" id="ARBA00022777"/>
    </source>
</evidence>
<keyword evidence="8 9" id="KW-0119">Carbohydrate metabolism</keyword>
<evidence type="ECO:0000313" key="11">
    <source>
        <dbReference type="EMBL" id="GGJ81630.1"/>
    </source>
</evidence>
<dbReference type="SUPFAM" id="SSF53613">
    <property type="entry name" value="Ribokinase-like"/>
    <property type="match status" value="1"/>
</dbReference>
<dbReference type="GO" id="GO:0046872">
    <property type="term" value="F:metal ion binding"/>
    <property type="evidence" value="ECO:0007669"/>
    <property type="project" value="UniProtKB-KW"/>
</dbReference>
<evidence type="ECO:0000256" key="8">
    <source>
        <dbReference type="ARBA" id="ARBA00023277"/>
    </source>
</evidence>
<dbReference type="GO" id="GO:0019303">
    <property type="term" value="P:D-ribose catabolic process"/>
    <property type="evidence" value="ECO:0007669"/>
    <property type="project" value="UniProtKB-UniRule"/>
</dbReference>
<dbReference type="EC" id="2.7.1.15" evidence="9"/>
<comment type="activity regulation">
    <text evidence="9">Activated by a monovalent cation that binds near, but not in, the active site. The most likely occupant of the site in vivo is potassium. Ion binding induces a conformational change that may alter substrate affinity.</text>
</comment>
<dbReference type="InterPro" id="IPR029056">
    <property type="entry name" value="Ribokinase-like"/>
</dbReference>
<keyword evidence="3 9" id="KW-0547">Nucleotide-binding</keyword>
<feature type="binding site" evidence="9">
    <location>
        <position position="252"/>
    </location>
    <ligand>
        <name>K(+)</name>
        <dbReference type="ChEBI" id="CHEBI:29103"/>
    </ligand>
</feature>
<comment type="caution">
    <text evidence="11">The sequence shown here is derived from an EMBL/GenBank/DDBJ whole genome shotgun (WGS) entry which is preliminary data.</text>
</comment>
<keyword evidence="4 9" id="KW-0418">Kinase</keyword>
<evidence type="ECO:0000313" key="12">
    <source>
        <dbReference type="Proteomes" id="UP000636956"/>
    </source>
</evidence>
<evidence type="ECO:0000256" key="2">
    <source>
        <dbReference type="ARBA" id="ARBA00022723"/>
    </source>
</evidence>
<feature type="binding site" evidence="9">
    <location>
        <position position="293"/>
    </location>
    <ligand>
        <name>K(+)</name>
        <dbReference type="ChEBI" id="CHEBI:29103"/>
    </ligand>
</feature>
<comment type="subcellular location">
    <subcellularLocation>
        <location evidence="9">Cytoplasm</location>
    </subcellularLocation>
</comment>
<keyword evidence="9" id="KW-0963">Cytoplasm</keyword>
<keyword evidence="5 9" id="KW-0067">ATP-binding</keyword>
<feature type="binding site" evidence="9">
    <location>
        <position position="187"/>
    </location>
    <ligand>
        <name>ATP</name>
        <dbReference type="ChEBI" id="CHEBI:30616"/>
    </ligand>
</feature>
<evidence type="ECO:0000256" key="3">
    <source>
        <dbReference type="ARBA" id="ARBA00022741"/>
    </source>
</evidence>
<dbReference type="GO" id="GO:0004747">
    <property type="term" value="F:ribokinase activity"/>
    <property type="evidence" value="ECO:0007669"/>
    <property type="project" value="UniProtKB-UniRule"/>
</dbReference>
<proteinExistence type="inferred from homology"/>
<dbReference type="InterPro" id="IPR011611">
    <property type="entry name" value="PfkB_dom"/>
</dbReference>
<evidence type="ECO:0000256" key="7">
    <source>
        <dbReference type="ARBA" id="ARBA00022958"/>
    </source>
</evidence>
<dbReference type="RefSeq" id="WP_188743306.1">
    <property type="nucleotide sequence ID" value="NZ_BAABFW010000030.1"/>
</dbReference>
<feature type="binding site" evidence="9">
    <location>
        <position position="258"/>
    </location>
    <ligand>
        <name>substrate</name>
    </ligand>
</feature>
<feature type="binding site" evidence="9">
    <location>
        <position position="288"/>
    </location>
    <ligand>
        <name>K(+)</name>
        <dbReference type="ChEBI" id="CHEBI:29103"/>
    </ligand>
</feature>
<dbReference type="AlphaFoldDB" id="A0A917PJV7"/>
<feature type="binding site" evidence="9">
    <location>
        <begin position="14"/>
        <end position="16"/>
    </location>
    <ligand>
        <name>substrate</name>
    </ligand>
</feature>
<comment type="similarity">
    <text evidence="9">Belongs to the carbohydrate kinase PfkB family. Ribokinase subfamily.</text>
</comment>
<feature type="binding site" evidence="9">
    <location>
        <position position="254"/>
    </location>
    <ligand>
        <name>K(+)</name>
        <dbReference type="ChEBI" id="CHEBI:29103"/>
    </ligand>
</feature>
<dbReference type="Proteomes" id="UP000636956">
    <property type="component" value="Unassembled WGS sequence"/>
</dbReference>
<keyword evidence="2 9" id="KW-0479">Metal-binding</keyword>
<evidence type="ECO:0000259" key="10">
    <source>
        <dbReference type="Pfam" id="PF00294"/>
    </source>
</evidence>
<comment type="caution">
    <text evidence="9">Lacks conserved residue(s) required for the propagation of feature annotation.</text>
</comment>
<accession>A0A917PJV7</accession>
<dbReference type="Pfam" id="PF00294">
    <property type="entry name" value="PfkB"/>
    <property type="match status" value="1"/>
</dbReference>
<dbReference type="PANTHER" id="PTHR10584:SF166">
    <property type="entry name" value="RIBOKINASE"/>
    <property type="match status" value="1"/>
</dbReference>
<comment type="cofactor">
    <cofactor evidence="9">
        <name>Mg(2+)</name>
        <dbReference type="ChEBI" id="CHEBI:18420"/>
    </cofactor>
    <text evidence="9">Requires a divalent cation, most likely magnesium in vivo, as an electrophilic catalyst to aid phosphoryl group transfer. It is the chelate of the metal and the nucleotide that is the actual substrate.</text>
</comment>